<dbReference type="EMBL" id="JASBAN010000001">
    <property type="protein sequence ID" value="MDI2112922.1"/>
    <property type="molecule type" value="Genomic_DNA"/>
</dbReference>
<evidence type="ECO:0000313" key="2">
    <source>
        <dbReference type="Proteomes" id="UP001431775"/>
    </source>
</evidence>
<reference evidence="1" key="1">
    <citation type="submission" date="2023-05" db="EMBL/GenBank/DDBJ databases">
        <title>Whole genome sequence of Commensalibacter sp.</title>
        <authorList>
            <person name="Charoenyingcharoen P."/>
            <person name="Yukphan P."/>
        </authorList>
    </citation>
    <scope>NUCLEOTIDE SEQUENCE</scope>
    <source>
        <strain evidence="1">TBRC 10068</strain>
    </source>
</reference>
<comment type="caution">
    <text evidence="1">The sequence shown here is derived from an EMBL/GenBank/DDBJ whole genome shotgun (WGS) entry which is preliminary data.</text>
</comment>
<organism evidence="1 2">
    <name type="scientific">Commensalibacter nepenthis</name>
    <dbReference type="NCBI Taxonomy" id="3043872"/>
    <lineage>
        <taxon>Bacteria</taxon>
        <taxon>Pseudomonadati</taxon>
        <taxon>Pseudomonadota</taxon>
        <taxon>Alphaproteobacteria</taxon>
        <taxon>Acetobacterales</taxon>
        <taxon>Acetobacteraceae</taxon>
    </lineage>
</organism>
<gene>
    <name evidence="1" type="ORF">QJV33_06425</name>
</gene>
<protein>
    <submittedName>
        <fullName evidence="1">Uncharacterized protein</fullName>
    </submittedName>
</protein>
<evidence type="ECO:0000313" key="1">
    <source>
        <dbReference type="EMBL" id="MDI2112922.1"/>
    </source>
</evidence>
<name>A0ABT6Q7Q9_9PROT</name>
<sequence length="85" mass="9849">MVVWDSKHLKIGIDGDSYQTYVYTKNQQGILSLDKVISDDDNLSSFEGDNNCKNDINPDSDDDGYVKYKYKTTADIKKYLKQKYH</sequence>
<keyword evidence="2" id="KW-1185">Reference proteome</keyword>
<accession>A0ABT6Q7Q9</accession>
<dbReference type="Proteomes" id="UP001431775">
    <property type="component" value="Unassembled WGS sequence"/>
</dbReference>
<proteinExistence type="predicted"/>
<dbReference type="RefSeq" id="WP_281462546.1">
    <property type="nucleotide sequence ID" value="NZ_JASBAN010000001.1"/>
</dbReference>